<dbReference type="InterPro" id="IPR013087">
    <property type="entry name" value="Znf_C2H2_type"/>
</dbReference>
<dbReference type="STRING" id="1590841.A0A2R6Q549"/>
<dbReference type="Proteomes" id="UP000241394">
    <property type="component" value="Chromosome LG20"/>
</dbReference>
<evidence type="ECO:0000256" key="6">
    <source>
        <dbReference type="ARBA" id="ARBA00023242"/>
    </source>
</evidence>
<dbReference type="OMA" id="QNWIKNS"/>
<keyword evidence="11" id="KW-1185">Reference proteome</keyword>
<dbReference type="GO" id="GO:0003677">
    <property type="term" value="F:DNA binding"/>
    <property type="evidence" value="ECO:0007669"/>
    <property type="project" value="InterPro"/>
</dbReference>
<keyword evidence="5" id="KW-0862">Zinc</keyword>
<dbReference type="Gene3D" id="3.30.160.60">
    <property type="entry name" value="Classic Zinc Finger"/>
    <property type="match status" value="1"/>
</dbReference>
<dbReference type="InterPro" id="IPR058719">
    <property type="entry name" value="WHD_LYAR"/>
</dbReference>
<evidence type="ECO:0000256" key="8">
    <source>
        <dbReference type="SAM" id="MobiDB-lite"/>
    </source>
</evidence>
<evidence type="ECO:0000256" key="3">
    <source>
        <dbReference type="ARBA" id="ARBA00022737"/>
    </source>
</evidence>
<dbReference type="Pfam" id="PF25879">
    <property type="entry name" value="WHD_LYAR"/>
    <property type="match status" value="1"/>
</dbReference>
<dbReference type="FunFam" id="3.30.1490.490:FF:000001">
    <property type="entry name" value="cell growth-regulating nucleolar protein-like"/>
    <property type="match status" value="1"/>
</dbReference>
<evidence type="ECO:0000259" key="9">
    <source>
        <dbReference type="SMART" id="SM00451"/>
    </source>
</evidence>
<name>A0A2R6Q549_ACTCC</name>
<dbReference type="SUPFAM" id="SSF57667">
    <property type="entry name" value="beta-beta-alpha zinc fingers"/>
    <property type="match status" value="3"/>
</dbReference>
<evidence type="ECO:0000256" key="2">
    <source>
        <dbReference type="ARBA" id="ARBA00022723"/>
    </source>
</evidence>
<evidence type="ECO:0000313" key="11">
    <source>
        <dbReference type="Proteomes" id="UP000241394"/>
    </source>
</evidence>
<dbReference type="InterPro" id="IPR039999">
    <property type="entry name" value="LYAR"/>
</dbReference>
<keyword evidence="2" id="KW-0479">Metal-binding</keyword>
<keyword evidence="4 7" id="KW-0863">Zinc-finger</keyword>
<sequence length="318" mass="34992">MVWFQCEDCGENLKKPKLPNHFRICSATKLSCIDCGQIFGQQSVQGHTQCITEAEKYGPKGQGKAPNVTNAKPNNDAKQKPDVDVNVGLSERPPWFCSLCNTNATSKQTLLLHAEGKKHRAKARAFHAANKKPEQAESAPNAKASPQSNQNDELAANMGIDQPKGENPPIVTTLHNGCEAGNENSLSSKKRKLEASKNGTKDMAGGDMPGELGNGEVIQVERAVEVETKCQIKKAKHSVTEEDAKKKIKWKKLIKSVLKSNPENVLKMKKLRKLVLKDLRESGFTEDKSELTEMLDQKINSSSRFTVDGKYVRLAAKS</sequence>
<dbReference type="PANTHER" id="PTHR13100">
    <property type="entry name" value="CELL GROWTH-REGULATING NUCLEOLAR PROTEIN LYAR"/>
    <property type="match status" value="1"/>
</dbReference>
<evidence type="ECO:0000313" key="10">
    <source>
        <dbReference type="EMBL" id="PSS01999.1"/>
    </source>
</evidence>
<dbReference type="GO" id="GO:0006364">
    <property type="term" value="P:rRNA processing"/>
    <property type="evidence" value="ECO:0007669"/>
    <property type="project" value="TreeGrafter"/>
</dbReference>
<dbReference type="AlphaFoldDB" id="A0A2R6Q549"/>
<dbReference type="Pfam" id="PF12874">
    <property type="entry name" value="zf-met"/>
    <property type="match status" value="1"/>
</dbReference>
<feature type="region of interest" description="Disordered" evidence="8">
    <location>
        <begin position="58"/>
        <end position="84"/>
    </location>
</feature>
<feature type="region of interest" description="Disordered" evidence="8">
    <location>
        <begin position="176"/>
        <end position="212"/>
    </location>
</feature>
<evidence type="ECO:0000256" key="4">
    <source>
        <dbReference type="ARBA" id="ARBA00022771"/>
    </source>
</evidence>
<protein>
    <submittedName>
        <fullName evidence="10">UBP1-associated proteins 1C like</fullName>
    </submittedName>
</protein>
<reference evidence="10 11" key="1">
    <citation type="submission" date="2017-07" db="EMBL/GenBank/DDBJ databases">
        <title>An improved, manually edited Actinidia chinensis var. chinensis (kiwifruit) genome highlights the challenges associated with draft genomes and gene prediction in plants.</title>
        <authorList>
            <person name="Pilkington S."/>
            <person name="Crowhurst R."/>
            <person name="Hilario E."/>
            <person name="Nardozza S."/>
            <person name="Fraser L."/>
            <person name="Peng Y."/>
            <person name="Gunaseelan K."/>
            <person name="Simpson R."/>
            <person name="Tahir J."/>
            <person name="Deroles S."/>
            <person name="Templeton K."/>
            <person name="Luo Z."/>
            <person name="Davy M."/>
            <person name="Cheng C."/>
            <person name="Mcneilage M."/>
            <person name="Scaglione D."/>
            <person name="Liu Y."/>
            <person name="Zhang Q."/>
            <person name="Datson P."/>
            <person name="De Silva N."/>
            <person name="Gardiner S."/>
            <person name="Bassett H."/>
            <person name="Chagne D."/>
            <person name="Mccallum J."/>
            <person name="Dzierzon H."/>
            <person name="Deng C."/>
            <person name="Wang Y.-Y."/>
            <person name="Barron N."/>
            <person name="Manako K."/>
            <person name="Bowen J."/>
            <person name="Foster T."/>
            <person name="Erridge Z."/>
            <person name="Tiffin H."/>
            <person name="Waite C."/>
            <person name="Davies K."/>
            <person name="Grierson E."/>
            <person name="Laing W."/>
            <person name="Kirk R."/>
            <person name="Chen X."/>
            <person name="Wood M."/>
            <person name="Montefiori M."/>
            <person name="Brummell D."/>
            <person name="Schwinn K."/>
            <person name="Catanach A."/>
            <person name="Fullerton C."/>
            <person name="Li D."/>
            <person name="Meiyalaghan S."/>
            <person name="Nieuwenhuizen N."/>
            <person name="Read N."/>
            <person name="Prakash R."/>
            <person name="Hunter D."/>
            <person name="Zhang H."/>
            <person name="Mckenzie M."/>
            <person name="Knabel M."/>
            <person name="Harris A."/>
            <person name="Allan A."/>
            <person name="Chen A."/>
            <person name="Janssen B."/>
            <person name="Plunkett B."/>
            <person name="Dwamena C."/>
            <person name="Voogd C."/>
            <person name="Leif D."/>
            <person name="Lafferty D."/>
            <person name="Souleyre E."/>
            <person name="Varkonyi-Gasic E."/>
            <person name="Gambi F."/>
            <person name="Hanley J."/>
            <person name="Yao J.-L."/>
            <person name="Cheung J."/>
            <person name="David K."/>
            <person name="Warren B."/>
            <person name="Marsh K."/>
            <person name="Snowden K."/>
            <person name="Lin-Wang K."/>
            <person name="Brian L."/>
            <person name="Martinez-Sanchez M."/>
            <person name="Wang M."/>
            <person name="Ileperuma N."/>
            <person name="Macnee N."/>
            <person name="Campin R."/>
            <person name="Mcatee P."/>
            <person name="Drummond R."/>
            <person name="Espley R."/>
            <person name="Ireland H."/>
            <person name="Wu R."/>
            <person name="Atkinson R."/>
            <person name="Karunairetnam S."/>
            <person name="Bulley S."/>
            <person name="Chunkath S."/>
            <person name="Hanley Z."/>
            <person name="Storey R."/>
            <person name="Thrimawithana A."/>
            <person name="Thomson S."/>
            <person name="David C."/>
            <person name="Testolin R."/>
        </authorList>
    </citation>
    <scope>NUCLEOTIDE SEQUENCE [LARGE SCALE GENOMIC DNA]</scope>
    <source>
        <strain evidence="11">cv. Red5</strain>
        <tissue evidence="10">Young leaf</tissue>
    </source>
</reference>
<dbReference type="GO" id="GO:0008270">
    <property type="term" value="F:zinc ion binding"/>
    <property type="evidence" value="ECO:0007669"/>
    <property type="project" value="UniProtKB-KW"/>
</dbReference>
<dbReference type="EMBL" id="NKQK01000020">
    <property type="protein sequence ID" value="PSS01999.1"/>
    <property type="molecule type" value="Genomic_DNA"/>
</dbReference>
<keyword evidence="3" id="KW-0677">Repeat</keyword>
<evidence type="ECO:0000256" key="5">
    <source>
        <dbReference type="ARBA" id="ARBA00022833"/>
    </source>
</evidence>
<evidence type="ECO:0000256" key="1">
    <source>
        <dbReference type="ARBA" id="ARBA00004123"/>
    </source>
</evidence>
<dbReference type="GO" id="GO:0005730">
    <property type="term" value="C:nucleolus"/>
    <property type="evidence" value="ECO:0007669"/>
    <property type="project" value="TreeGrafter"/>
</dbReference>
<proteinExistence type="predicted"/>
<dbReference type="OrthoDB" id="21474at2759"/>
<evidence type="ECO:0000256" key="7">
    <source>
        <dbReference type="PROSITE-ProRule" id="PRU01145"/>
    </source>
</evidence>
<feature type="region of interest" description="Disordered" evidence="8">
    <location>
        <begin position="117"/>
        <end position="149"/>
    </location>
</feature>
<dbReference type="FunFam" id="3.30.160.60:FF:001583">
    <property type="entry name" value="UBP1-associated proteins 1C"/>
    <property type="match status" value="1"/>
</dbReference>
<dbReference type="InParanoid" id="A0A2R6Q549"/>
<dbReference type="InterPro" id="IPR014898">
    <property type="entry name" value="Znf_C2H2_LYAR"/>
</dbReference>
<dbReference type="GO" id="GO:0000122">
    <property type="term" value="P:negative regulation of transcription by RNA polymerase II"/>
    <property type="evidence" value="ECO:0007669"/>
    <property type="project" value="TreeGrafter"/>
</dbReference>
<gene>
    <name evidence="10" type="ORF">CEY00_Acc23355</name>
</gene>
<organism evidence="10 11">
    <name type="scientific">Actinidia chinensis var. chinensis</name>
    <name type="common">Chinese soft-hair kiwi</name>
    <dbReference type="NCBI Taxonomy" id="1590841"/>
    <lineage>
        <taxon>Eukaryota</taxon>
        <taxon>Viridiplantae</taxon>
        <taxon>Streptophyta</taxon>
        <taxon>Embryophyta</taxon>
        <taxon>Tracheophyta</taxon>
        <taxon>Spermatophyta</taxon>
        <taxon>Magnoliopsida</taxon>
        <taxon>eudicotyledons</taxon>
        <taxon>Gunneridae</taxon>
        <taxon>Pentapetalae</taxon>
        <taxon>asterids</taxon>
        <taxon>Ericales</taxon>
        <taxon>Actinidiaceae</taxon>
        <taxon>Actinidia</taxon>
    </lineage>
</organism>
<dbReference type="PANTHER" id="PTHR13100:SF10">
    <property type="entry name" value="CELL GROWTH-REGULATING NUCLEOLAR PROTEIN"/>
    <property type="match status" value="1"/>
</dbReference>
<reference evidence="11" key="2">
    <citation type="journal article" date="2018" name="BMC Genomics">
        <title>A manually annotated Actinidia chinensis var. chinensis (kiwifruit) genome highlights the challenges associated with draft genomes and gene prediction in plants.</title>
        <authorList>
            <person name="Pilkington S.M."/>
            <person name="Crowhurst R."/>
            <person name="Hilario E."/>
            <person name="Nardozza S."/>
            <person name="Fraser L."/>
            <person name="Peng Y."/>
            <person name="Gunaseelan K."/>
            <person name="Simpson R."/>
            <person name="Tahir J."/>
            <person name="Deroles S.C."/>
            <person name="Templeton K."/>
            <person name="Luo Z."/>
            <person name="Davy M."/>
            <person name="Cheng C."/>
            <person name="McNeilage M."/>
            <person name="Scaglione D."/>
            <person name="Liu Y."/>
            <person name="Zhang Q."/>
            <person name="Datson P."/>
            <person name="De Silva N."/>
            <person name="Gardiner S.E."/>
            <person name="Bassett H."/>
            <person name="Chagne D."/>
            <person name="McCallum J."/>
            <person name="Dzierzon H."/>
            <person name="Deng C."/>
            <person name="Wang Y.Y."/>
            <person name="Barron L."/>
            <person name="Manako K."/>
            <person name="Bowen J."/>
            <person name="Foster T.M."/>
            <person name="Erridge Z.A."/>
            <person name="Tiffin H."/>
            <person name="Waite C.N."/>
            <person name="Davies K.M."/>
            <person name="Grierson E.P."/>
            <person name="Laing W.A."/>
            <person name="Kirk R."/>
            <person name="Chen X."/>
            <person name="Wood M."/>
            <person name="Montefiori M."/>
            <person name="Brummell D.A."/>
            <person name="Schwinn K.E."/>
            <person name="Catanach A."/>
            <person name="Fullerton C."/>
            <person name="Li D."/>
            <person name="Meiyalaghan S."/>
            <person name="Nieuwenhuizen N."/>
            <person name="Read N."/>
            <person name="Prakash R."/>
            <person name="Hunter D."/>
            <person name="Zhang H."/>
            <person name="McKenzie M."/>
            <person name="Knabel M."/>
            <person name="Harris A."/>
            <person name="Allan A.C."/>
            <person name="Gleave A."/>
            <person name="Chen A."/>
            <person name="Janssen B.J."/>
            <person name="Plunkett B."/>
            <person name="Ampomah-Dwamena C."/>
            <person name="Voogd C."/>
            <person name="Leif D."/>
            <person name="Lafferty D."/>
            <person name="Souleyre E.J.F."/>
            <person name="Varkonyi-Gasic E."/>
            <person name="Gambi F."/>
            <person name="Hanley J."/>
            <person name="Yao J.L."/>
            <person name="Cheung J."/>
            <person name="David K.M."/>
            <person name="Warren B."/>
            <person name="Marsh K."/>
            <person name="Snowden K.C."/>
            <person name="Lin-Wang K."/>
            <person name="Brian L."/>
            <person name="Martinez-Sanchez M."/>
            <person name="Wang M."/>
            <person name="Ileperuma N."/>
            <person name="Macnee N."/>
            <person name="Campin R."/>
            <person name="McAtee P."/>
            <person name="Drummond R.S.M."/>
            <person name="Espley R.V."/>
            <person name="Ireland H.S."/>
            <person name="Wu R."/>
            <person name="Atkinson R.G."/>
            <person name="Karunairetnam S."/>
            <person name="Bulley S."/>
            <person name="Chunkath S."/>
            <person name="Hanley Z."/>
            <person name="Storey R."/>
            <person name="Thrimawithana A.H."/>
            <person name="Thomson S."/>
            <person name="David C."/>
            <person name="Testolin R."/>
            <person name="Huang H."/>
            <person name="Hellens R.P."/>
            <person name="Schaffer R.J."/>
        </authorList>
    </citation>
    <scope>NUCLEOTIDE SEQUENCE [LARGE SCALE GENOMIC DNA]</scope>
    <source>
        <strain evidence="11">cv. Red5</strain>
    </source>
</reference>
<feature type="domain" description="U1-type" evidence="9">
    <location>
        <begin position="92"/>
        <end position="126"/>
    </location>
</feature>
<dbReference type="FunCoup" id="A0A2R6Q549">
    <property type="interactions" value="2251"/>
</dbReference>
<comment type="caution">
    <text evidence="10">The sequence shown here is derived from an EMBL/GenBank/DDBJ whole genome shotgun (WGS) entry which is preliminary data.</text>
</comment>
<keyword evidence="6" id="KW-0539">Nucleus</keyword>
<dbReference type="PROSITE" id="PS51804">
    <property type="entry name" value="ZF_C2HC_LYAR"/>
    <property type="match status" value="2"/>
</dbReference>
<dbReference type="InterPro" id="IPR036236">
    <property type="entry name" value="Znf_C2H2_sf"/>
</dbReference>
<comment type="subcellular location">
    <subcellularLocation>
        <location evidence="1">Nucleus</location>
    </subcellularLocation>
</comment>
<accession>A0A2R6Q549</accession>
<dbReference type="Gramene" id="PSS01999">
    <property type="protein sequence ID" value="PSS01999"/>
    <property type="gene ID" value="CEY00_Acc23355"/>
</dbReference>
<dbReference type="Pfam" id="PF08790">
    <property type="entry name" value="zf-LYAR"/>
    <property type="match status" value="1"/>
</dbReference>
<dbReference type="SMART" id="SM00451">
    <property type="entry name" value="ZnF_U1"/>
    <property type="match status" value="1"/>
</dbReference>
<dbReference type="InterPro" id="IPR003604">
    <property type="entry name" value="Matrin/U1-like-C_Znf_C2H2"/>
</dbReference>
<dbReference type="Gene3D" id="3.30.1490.490">
    <property type="match status" value="1"/>
</dbReference>